<dbReference type="SMART" id="SM00849">
    <property type="entry name" value="Lactamase_B"/>
    <property type="match status" value="1"/>
</dbReference>
<feature type="region of interest" description="Disordered" evidence="2">
    <location>
        <begin position="1"/>
        <end position="22"/>
    </location>
</feature>
<organism evidence="4 5">
    <name type="scientific">Palleronia abyssalis</name>
    <dbReference type="NCBI Taxonomy" id="1501240"/>
    <lineage>
        <taxon>Bacteria</taxon>
        <taxon>Pseudomonadati</taxon>
        <taxon>Pseudomonadota</taxon>
        <taxon>Alphaproteobacteria</taxon>
        <taxon>Rhodobacterales</taxon>
        <taxon>Roseobacteraceae</taxon>
        <taxon>Palleronia</taxon>
    </lineage>
</organism>
<dbReference type="PANTHER" id="PTHR43084:SF1">
    <property type="entry name" value="PERSULFIDE DIOXYGENASE ETHE1, MITOCHONDRIAL"/>
    <property type="match status" value="1"/>
</dbReference>
<proteinExistence type="predicted"/>
<dbReference type="PANTHER" id="PTHR43084">
    <property type="entry name" value="PERSULFIDE DIOXYGENASE ETHE1"/>
    <property type="match status" value="1"/>
</dbReference>
<dbReference type="InterPro" id="IPR051682">
    <property type="entry name" value="Mito_Persulfide_Diox"/>
</dbReference>
<dbReference type="GO" id="GO:0050313">
    <property type="term" value="F:sulfur dioxygenase activity"/>
    <property type="evidence" value="ECO:0007669"/>
    <property type="project" value="InterPro"/>
</dbReference>
<dbReference type="Proteomes" id="UP000244912">
    <property type="component" value="Unassembled WGS sequence"/>
</dbReference>
<dbReference type="RefSeq" id="WP_108892442.1">
    <property type="nucleotide sequence ID" value="NZ_ONZF01000001.1"/>
</dbReference>
<evidence type="ECO:0000256" key="1">
    <source>
        <dbReference type="ARBA" id="ARBA00022723"/>
    </source>
</evidence>
<accession>A0A2R8BQV9</accession>
<protein>
    <submittedName>
        <fullName evidence="4">Beta-lactamase hydrolase-like protein</fullName>
        <ecNumber evidence="4">3.-.-.-</ecNumber>
    </submittedName>
</protein>
<dbReference type="InterPro" id="IPR036866">
    <property type="entry name" value="RibonucZ/Hydroxyglut_hydro"/>
</dbReference>
<dbReference type="EC" id="3.-.-.-" evidence="4"/>
<feature type="domain" description="Metallo-beta-lactamase" evidence="3">
    <location>
        <begin position="33"/>
        <end position="222"/>
    </location>
</feature>
<dbReference type="InterPro" id="IPR044528">
    <property type="entry name" value="POD-like_MBL-fold"/>
</dbReference>
<name>A0A2R8BQV9_9RHOB</name>
<keyword evidence="5" id="KW-1185">Reference proteome</keyword>
<feature type="compositionally biased region" description="Basic residues" evidence="2">
    <location>
        <begin position="1"/>
        <end position="15"/>
    </location>
</feature>
<dbReference type="GO" id="GO:0006749">
    <property type="term" value="P:glutathione metabolic process"/>
    <property type="evidence" value="ECO:0007669"/>
    <property type="project" value="InterPro"/>
</dbReference>
<dbReference type="OrthoDB" id="9784009at2"/>
<dbReference type="GO" id="GO:0046872">
    <property type="term" value="F:metal ion binding"/>
    <property type="evidence" value="ECO:0007669"/>
    <property type="project" value="UniProtKB-KW"/>
</dbReference>
<evidence type="ECO:0000259" key="3">
    <source>
        <dbReference type="SMART" id="SM00849"/>
    </source>
</evidence>
<dbReference type="Gene3D" id="3.60.15.10">
    <property type="entry name" value="Ribonuclease Z/Hydroxyacylglutathione hydrolase-like"/>
    <property type="match status" value="1"/>
</dbReference>
<dbReference type="Pfam" id="PF00753">
    <property type="entry name" value="Lactamase_B"/>
    <property type="match status" value="1"/>
</dbReference>
<keyword evidence="1" id="KW-0479">Metal-binding</keyword>
<dbReference type="GO" id="GO:0016787">
    <property type="term" value="F:hydrolase activity"/>
    <property type="evidence" value="ECO:0007669"/>
    <property type="project" value="UniProtKB-KW"/>
</dbReference>
<dbReference type="SUPFAM" id="SSF56281">
    <property type="entry name" value="Metallo-hydrolase/oxidoreductase"/>
    <property type="match status" value="1"/>
</dbReference>
<evidence type="ECO:0000313" key="4">
    <source>
        <dbReference type="EMBL" id="SPJ22574.1"/>
    </source>
</evidence>
<dbReference type="InterPro" id="IPR001279">
    <property type="entry name" value="Metallo-B-lactamas"/>
</dbReference>
<dbReference type="AlphaFoldDB" id="A0A2R8BQV9"/>
<dbReference type="CDD" id="cd07724">
    <property type="entry name" value="POD-like_MBL-fold"/>
    <property type="match status" value="1"/>
</dbReference>
<dbReference type="GO" id="GO:0070813">
    <property type="term" value="P:hydrogen sulfide metabolic process"/>
    <property type="evidence" value="ECO:0007669"/>
    <property type="project" value="TreeGrafter"/>
</dbReference>
<reference evidence="4 5" key="1">
    <citation type="submission" date="2018-03" db="EMBL/GenBank/DDBJ databases">
        <authorList>
            <person name="Keele B.F."/>
        </authorList>
    </citation>
    <scope>NUCLEOTIDE SEQUENCE [LARGE SCALE GENOMIC DNA]</scope>
    <source>
        <strain evidence="4 5">CECT 8504</strain>
    </source>
</reference>
<keyword evidence="4" id="KW-0378">Hydrolase</keyword>
<sequence length="305" mass="34392">MSNSKLRQRIVRHSASRGQDSPDVWGIYEPDTGSIQYICADPVTKKAALIDVVWNFDPKPYRVSTESMDQVLDLVRENGLTVEWVLDTHPHADHVMASAHLKERTGAPNAIGSKVNEIAAIWEEIYNLPGIFDPARDFDRLFSEGETFRIGELEMRVMLSPGHTLGSITYVCGDAAFTHDTLMQPDVGTSRADFPGGDTGQLWDSIQVIFSLPAQTRLFVGHDYGTEDRDEPMWEATVAEHKATNRHVKDGTRREDWIKRRDERDATLPLPDRILAALQINLRGGRLPEVEDDGRAYLKLPVNRF</sequence>
<gene>
    <name evidence="4" type="primary">blh_2</name>
    <name evidence="4" type="ORF">PAA8504_00369</name>
</gene>
<evidence type="ECO:0000313" key="5">
    <source>
        <dbReference type="Proteomes" id="UP000244912"/>
    </source>
</evidence>
<evidence type="ECO:0000256" key="2">
    <source>
        <dbReference type="SAM" id="MobiDB-lite"/>
    </source>
</evidence>
<dbReference type="EMBL" id="ONZF01000001">
    <property type="protein sequence ID" value="SPJ22574.1"/>
    <property type="molecule type" value="Genomic_DNA"/>
</dbReference>